<gene>
    <name evidence="7" type="ORF">CN311_05945</name>
</gene>
<keyword evidence="8" id="KW-1185">Reference proteome</keyword>
<evidence type="ECO:0000256" key="2">
    <source>
        <dbReference type="ARBA" id="ARBA00007802"/>
    </source>
</evidence>
<dbReference type="GO" id="GO:0016020">
    <property type="term" value="C:membrane"/>
    <property type="evidence" value="ECO:0007669"/>
    <property type="project" value="UniProtKB-SubCell"/>
</dbReference>
<protein>
    <submittedName>
        <fullName evidence="7">Type IV secretion system protein VirB6</fullName>
    </submittedName>
</protein>
<keyword evidence="5 6" id="KW-0472">Membrane</keyword>
<feature type="transmembrane region" description="Helical" evidence="6">
    <location>
        <begin position="163"/>
        <end position="187"/>
    </location>
</feature>
<reference evidence="7 8" key="1">
    <citation type="submission" date="2017-09" db="EMBL/GenBank/DDBJ databases">
        <title>Mesorhizobum sanjuanii sp. nov. isolated from nodules of Lotus tenuis in saline-alkaline lowlands of Flooding Pampa.</title>
        <authorList>
            <person name="Sannazzaro A.I."/>
            <person name="Torres Tejerizo G.A."/>
            <person name="Fontana F."/>
            <person name="Cumpa Velazquez L.M."/>
            <person name="Hansen L."/>
            <person name="Pistorio M."/>
            <person name="Estrella M.J."/>
        </authorList>
    </citation>
    <scope>NUCLEOTIDE SEQUENCE [LARGE SCALE GENOMIC DNA]</scope>
    <source>
        <strain evidence="7 8">BSA136</strain>
    </source>
</reference>
<dbReference type="GeneID" id="61055586"/>
<evidence type="ECO:0000313" key="7">
    <source>
        <dbReference type="EMBL" id="PDQ21966.1"/>
    </source>
</evidence>
<dbReference type="NCBIfam" id="NF010426">
    <property type="entry name" value="PRK13852.1"/>
    <property type="match status" value="1"/>
</dbReference>
<feature type="transmembrane region" description="Helical" evidence="6">
    <location>
        <begin position="7"/>
        <end position="28"/>
    </location>
</feature>
<feature type="transmembrane region" description="Helical" evidence="6">
    <location>
        <begin position="207"/>
        <end position="233"/>
    </location>
</feature>
<comment type="caution">
    <text evidence="7">The sequence shown here is derived from an EMBL/GenBank/DDBJ whole genome shotgun (WGS) entry which is preliminary data.</text>
</comment>
<feature type="transmembrane region" description="Helical" evidence="6">
    <location>
        <begin position="34"/>
        <end position="53"/>
    </location>
</feature>
<comment type="subcellular location">
    <subcellularLocation>
        <location evidence="1">Membrane</location>
        <topology evidence="1">Multi-pass membrane protein</topology>
    </subcellularLocation>
</comment>
<keyword evidence="3 6" id="KW-0812">Transmembrane</keyword>
<accession>A0A2A6FJX6</accession>
<keyword evidence="4 6" id="KW-1133">Transmembrane helix</keyword>
<evidence type="ECO:0000256" key="6">
    <source>
        <dbReference type="SAM" id="Phobius"/>
    </source>
</evidence>
<evidence type="ECO:0000256" key="3">
    <source>
        <dbReference type="ARBA" id="ARBA00022692"/>
    </source>
</evidence>
<organism evidence="7 8">
    <name type="scientific">Mesorhizobium sanjuanii</name>
    <dbReference type="NCBI Taxonomy" id="2037900"/>
    <lineage>
        <taxon>Bacteria</taxon>
        <taxon>Pseudomonadati</taxon>
        <taxon>Pseudomonadota</taxon>
        <taxon>Alphaproteobacteria</taxon>
        <taxon>Hyphomicrobiales</taxon>
        <taxon>Phyllobacteriaceae</taxon>
        <taxon>Mesorhizobium</taxon>
    </lineage>
</organism>
<evidence type="ECO:0000256" key="5">
    <source>
        <dbReference type="ARBA" id="ARBA00023136"/>
    </source>
</evidence>
<dbReference type="RefSeq" id="WP_027056320.1">
    <property type="nucleotide sequence ID" value="NZ_NWQG01000030.1"/>
</dbReference>
<sequence length="295" mass="31451">MVFRIPAPFTAIHAIFHGAFTVGLHKVIGNVQEAVSAPLVACVTLWIIIQGFLVMRGQVDARGGISRVVTVSIVVALILGQANYQLYIESVFDDTIPKLAHQISGSTLPFIGIPQKLDVMFAASQSAFQRIASEIGPMNQQDILAFQGAQWILYGSLWTAFEIYDAVGILTKVLLAIGPLVLVGYLFDHTRDMATRWIGQLLSYGLLLVLLNIVATIVIAAESVALGVMLAVIKYKGTTAAKIIGLYELDMLFLAGDALIVALPTIASSIAGGSWAGANQSLSSLNRRIAKTAGG</sequence>
<proteinExistence type="inferred from homology"/>
<dbReference type="EMBL" id="NWQG01000030">
    <property type="protein sequence ID" value="PDQ21966.1"/>
    <property type="molecule type" value="Genomic_DNA"/>
</dbReference>
<name>A0A2A6FJX6_9HYPH</name>
<evidence type="ECO:0000256" key="1">
    <source>
        <dbReference type="ARBA" id="ARBA00004141"/>
    </source>
</evidence>
<evidence type="ECO:0000313" key="8">
    <source>
        <dbReference type="Proteomes" id="UP000219182"/>
    </source>
</evidence>
<dbReference type="AlphaFoldDB" id="A0A2A6FJX6"/>
<dbReference type="Pfam" id="PF04610">
    <property type="entry name" value="TrbL"/>
    <property type="match status" value="1"/>
</dbReference>
<feature type="transmembrane region" description="Helical" evidence="6">
    <location>
        <begin position="65"/>
        <end position="84"/>
    </location>
</feature>
<evidence type="ECO:0000256" key="4">
    <source>
        <dbReference type="ARBA" id="ARBA00022989"/>
    </source>
</evidence>
<dbReference type="GO" id="GO:0030255">
    <property type="term" value="P:protein secretion by the type IV secretion system"/>
    <property type="evidence" value="ECO:0007669"/>
    <property type="project" value="InterPro"/>
</dbReference>
<comment type="similarity">
    <text evidence="2">Belongs to the TrbL/VirB6 family.</text>
</comment>
<dbReference type="InterPro" id="IPR007688">
    <property type="entry name" value="Conjugal_tfr_TrbL/VirB6"/>
</dbReference>
<feature type="transmembrane region" description="Helical" evidence="6">
    <location>
        <begin position="253"/>
        <end position="278"/>
    </location>
</feature>
<dbReference type="Proteomes" id="UP000219182">
    <property type="component" value="Unassembled WGS sequence"/>
</dbReference>